<dbReference type="PANTHER" id="PTHR30329">
    <property type="entry name" value="STATOR ELEMENT OF FLAGELLAR MOTOR COMPLEX"/>
    <property type="match status" value="1"/>
</dbReference>
<gene>
    <name evidence="2" type="ORF">B2A_10840</name>
</gene>
<feature type="non-terminal residue" evidence="2">
    <location>
        <position position="1"/>
    </location>
</feature>
<dbReference type="PROSITE" id="PS51123">
    <property type="entry name" value="OMPA_2"/>
    <property type="match status" value="1"/>
</dbReference>
<feature type="domain" description="OmpA-like" evidence="1">
    <location>
        <begin position="1"/>
        <end position="72"/>
    </location>
</feature>
<dbReference type="InterPro" id="IPR006665">
    <property type="entry name" value="OmpA-like"/>
</dbReference>
<dbReference type="AlphaFoldDB" id="T1AJA7"/>
<name>T1AJA7_9ZZZZ</name>
<organism evidence="2">
    <name type="scientific">mine drainage metagenome</name>
    <dbReference type="NCBI Taxonomy" id="410659"/>
    <lineage>
        <taxon>unclassified sequences</taxon>
        <taxon>metagenomes</taxon>
        <taxon>ecological metagenomes</taxon>
    </lineage>
</organism>
<keyword evidence="2" id="KW-0449">Lipoprotein</keyword>
<dbReference type="InterPro" id="IPR036737">
    <property type="entry name" value="OmpA-like_sf"/>
</dbReference>
<dbReference type="Pfam" id="PF00691">
    <property type="entry name" value="OmpA"/>
    <property type="match status" value="1"/>
</dbReference>
<dbReference type="InterPro" id="IPR050330">
    <property type="entry name" value="Bact_OuterMem_StrucFunc"/>
</dbReference>
<evidence type="ECO:0000313" key="2">
    <source>
        <dbReference type="EMBL" id="EQD41019.1"/>
    </source>
</evidence>
<protein>
    <submittedName>
        <fullName evidence="2">Lipoprotein</fullName>
    </submittedName>
</protein>
<evidence type="ECO:0000259" key="1">
    <source>
        <dbReference type="PROSITE" id="PS51123"/>
    </source>
</evidence>
<proteinExistence type="predicted"/>
<dbReference type="Gene3D" id="3.30.1330.60">
    <property type="entry name" value="OmpA-like domain"/>
    <property type="match status" value="1"/>
</dbReference>
<dbReference type="CDD" id="cd07185">
    <property type="entry name" value="OmpA_C-like"/>
    <property type="match status" value="1"/>
</dbReference>
<sequence>QGYTDSTGTAAYNLKLSQRRADAVRQFVITEGVAPGQLRTRGYGLADPIASNRTASGRALNRRVVLKVLSNPNAVKVKGQGTTQSP</sequence>
<dbReference type="PANTHER" id="PTHR30329:SF21">
    <property type="entry name" value="LIPOPROTEIN YIAD-RELATED"/>
    <property type="match status" value="1"/>
</dbReference>
<comment type="caution">
    <text evidence="2">The sequence shown here is derived from an EMBL/GenBank/DDBJ whole genome shotgun (WGS) entry which is preliminary data.</text>
</comment>
<reference evidence="2" key="1">
    <citation type="submission" date="2013-08" db="EMBL/GenBank/DDBJ databases">
        <authorList>
            <person name="Mendez C."/>
            <person name="Richter M."/>
            <person name="Ferrer M."/>
            <person name="Sanchez J."/>
        </authorList>
    </citation>
    <scope>NUCLEOTIDE SEQUENCE</scope>
</reference>
<reference evidence="2" key="2">
    <citation type="journal article" date="2014" name="ISME J.">
        <title>Microbial stratification in low pH oxic and suboxic macroscopic growths along an acid mine drainage.</title>
        <authorList>
            <person name="Mendez-Garcia C."/>
            <person name="Mesa V."/>
            <person name="Sprenger R.R."/>
            <person name="Richter M."/>
            <person name="Diez M.S."/>
            <person name="Solano J."/>
            <person name="Bargiela R."/>
            <person name="Golyshina O.V."/>
            <person name="Manteca A."/>
            <person name="Ramos J.L."/>
            <person name="Gallego J.R."/>
            <person name="Llorente I."/>
            <person name="Martins Dos Santos V.A."/>
            <person name="Jensen O.N."/>
            <person name="Pelaez A.I."/>
            <person name="Sanchez J."/>
            <person name="Ferrer M."/>
        </authorList>
    </citation>
    <scope>NUCLEOTIDE SEQUENCE</scope>
</reference>
<dbReference type="PRINTS" id="PR01023">
    <property type="entry name" value="NAFLGMOTY"/>
</dbReference>
<dbReference type="EMBL" id="AUZZ01007804">
    <property type="protein sequence ID" value="EQD41019.1"/>
    <property type="molecule type" value="Genomic_DNA"/>
</dbReference>
<accession>T1AJA7</accession>
<dbReference type="SUPFAM" id="SSF103088">
    <property type="entry name" value="OmpA-like"/>
    <property type="match status" value="1"/>
</dbReference>